<dbReference type="CDD" id="cd08688">
    <property type="entry name" value="C2_KIAA0528-like"/>
    <property type="match status" value="1"/>
</dbReference>
<feature type="domain" description="C2" evidence="2">
    <location>
        <begin position="1"/>
        <end position="109"/>
    </location>
</feature>
<dbReference type="SUPFAM" id="SSF49562">
    <property type="entry name" value="C2 domain (Calcium/lipid-binding domain, CaLB)"/>
    <property type="match status" value="1"/>
</dbReference>
<dbReference type="Pfam" id="PF23025">
    <property type="entry name" value="YbjQ_2"/>
    <property type="match status" value="3"/>
</dbReference>
<protein>
    <submittedName>
        <fullName evidence="4 5">C2 domain-containing protein 5 isoform X26</fullName>
    </submittedName>
</protein>
<name>A0ABM5B4F1_VULVU</name>
<dbReference type="InterPro" id="IPR000008">
    <property type="entry name" value="C2_dom"/>
</dbReference>
<dbReference type="Gene3D" id="2.60.40.150">
    <property type="entry name" value="C2 domain"/>
    <property type="match status" value="1"/>
</dbReference>
<dbReference type="Proteomes" id="UP001652641">
    <property type="component" value="Chromosome 8"/>
</dbReference>
<dbReference type="PROSITE" id="PS50004">
    <property type="entry name" value="C2"/>
    <property type="match status" value="1"/>
</dbReference>
<feature type="compositionally biased region" description="Low complexity" evidence="1">
    <location>
        <begin position="290"/>
        <end position="318"/>
    </location>
</feature>
<dbReference type="InterPro" id="IPR037785">
    <property type="entry name" value="C2_C2CD5"/>
</dbReference>
<sequence length="1011" mass="111616">MPGKLKVKIVAGRHLPVMDRASDLTDAFVEVKFGNTTFKTDVYLKSLNPQWNSEWFKFEVDDEDLQDEPLQITVLDHDTYSANDAIGKVYIDIDPLLYSEAATVISGWFPIYDTIHGIRGEINVVVKVDLFNDLNRFRQSSCGVKFFCTTSIPKCYRAVIIHGFVEELVVNEDPEYQWIDRIRTPRASNEARQRLISLMSGELQRKIGLKVLEMRGNAVVGYLQCFDLEGESGLVVRAIGTACTLDKLSSPAAFLPACNSPSKEMKEIPFNEDPNPNTHSSGPSTPLKNQTYSFSPSKSYSRQSSSSDTDLSLTPKTGMGSGSAGKEGGPFKALLRQQTQSALEQRGGSPHRFCRRREFPFFTLTAFPPGFLVHVGGVVSARSVKLLDRIHNPDEPETRDAWWAEIRQEIKSHAKALGCHAVVGYSESTSICEEVCILSASGTAAVLNPRFLQDGTVEGCLEQRLEENLPAGCGFCHIPYDELNMPFPAHLTYCYNCRKQKVPDVLFTTIDLPIDATVIGKGCLIQARLCRLKKKAQAEANATAISNLLPFMEYEVHTQLMNKLKLKGMNALFGLRIQITVGENMLMGLASATGVYLAALPTPGGIQIAGKTPNDGSYEQHISHMQKKINDTIAKNKELYEINPPEVSEEIIGSPIPEPRQRSRLLRSQSESSDEVTELDLSHGKKDAFVLEIDDTDAMEDVHSLLTDVPPPSGFYSCNTEIMPGINNWTSEIQMFTSVRVIRLSSLNLTNQALNKNFNDLCENLLKSLYFKLRSMIPCCLCHVNFTVSLPEDELIQVTVTAVAITFDKNQALQTTKTHVEKSLQRASTDNEELLQFPLELCSDSLPSHPFPPAKAVTVEKASPMGEGNFRNRSAPPCANSTVGVVKMTPLSFIPGAKITKYLGIINMFFIRETTSLREEGGVSGFLHAFIAEVFAMVRAHVAALGGNAVVSYIMKQCVFMENPNKNQAQCLINVSGDAVVFVRESELEVVSTQQPTANCQPSCTGGEVTT</sequence>
<proteinExistence type="predicted"/>
<keyword evidence="3" id="KW-1185">Reference proteome</keyword>
<feature type="compositionally biased region" description="Polar residues" evidence="1">
    <location>
        <begin position="274"/>
        <end position="289"/>
    </location>
</feature>
<dbReference type="InterPro" id="IPR056430">
    <property type="entry name" value="C2CD5_YbjQ-like_dom"/>
</dbReference>
<dbReference type="PANTHER" id="PTHR37412:SF2">
    <property type="entry name" value="C2 DOMAIN-CONTAINING PROTEIN 5"/>
    <property type="match status" value="1"/>
</dbReference>
<dbReference type="InterPro" id="IPR057815">
    <property type="entry name" value="C2CD5_C"/>
</dbReference>
<evidence type="ECO:0000313" key="4">
    <source>
        <dbReference type="RefSeq" id="XP_072621915.1"/>
    </source>
</evidence>
<organism evidence="3 4">
    <name type="scientific">Vulpes vulpes</name>
    <name type="common">Red fox</name>
    <dbReference type="NCBI Taxonomy" id="9627"/>
    <lineage>
        <taxon>Eukaryota</taxon>
        <taxon>Metazoa</taxon>
        <taxon>Chordata</taxon>
        <taxon>Craniata</taxon>
        <taxon>Vertebrata</taxon>
        <taxon>Euteleostomi</taxon>
        <taxon>Mammalia</taxon>
        <taxon>Eutheria</taxon>
        <taxon>Laurasiatheria</taxon>
        <taxon>Carnivora</taxon>
        <taxon>Caniformia</taxon>
        <taxon>Canidae</taxon>
        <taxon>Vulpes</taxon>
    </lineage>
</organism>
<dbReference type="SMART" id="SM00239">
    <property type="entry name" value="C2"/>
    <property type="match status" value="1"/>
</dbReference>
<feature type="compositionally biased region" description="Gly residues" evidence="1">
    <location>
        <begin position="319"/>
        <end position="328"/>
    </location>
</feature>
<accession>A0ABM5B4F1</accession>
<gene>
    <name evidence="4 5" type="primary">C2CD5</name>
</gene>
<dbReference type="InterPro" id="IPR038983">
    <property type="entry name" value="C2CD5"/>
</dbReference>
<feature type="region of interest" description="Disordered" evidence="1">
    <location>
        <begin position="265"/>
        <end position="330"/>
    </location>
</feature>
<dbReference type="RefSeq" id="XP_072621916.1">
    <property type="nucleotide sequence ID" value="XM_072765815.1"/>
</dbReference>
<dbReference type="InterPro" id="IPR056431">
    <property type="entry name" value="C2CD5_YbjQ-rel_dom"/>
</dbReference>
<evidence type="ECO:0000313" key="3">
    <source>
        <dbReference type="Proteomes" id="UP001652641"/>
    </source>
</evidence>
<evidence type="ECO:0000313" key="5">
    <source>
        <dbReference type="RefSeq" id="XP_072621916.1"/>
    </source>
</evidence>
<evidence type="ECO:0000256" key="1">
    <source>
        <dbReference type="SAM" id="MobiDB-lite"/>
    </source>
</evidence>
<dbReference type="Pfam" id="PF23028">
    <property type="entry name" value="YbjQ_3"/>
    <property type="match status" value="1"/>
</dbReference>
<dbReference type="RefSeq" id="XP_072621915.1">
    <property type="nucleotide sequence ID" value="XM_072765814.1"/>
</dbReference>
<evidence type="ECO:0000259" key="2">
    <source>
        <dbReference type="PROSITE" id="PS50004"/>
    </source>
</evidence>
<dbReference type="Pfam" id="PF23128">
    <property type="entry name" value="YbjQ_4"/>
    <property type="match status" value="1"/>
</dbReference>
<dbReference type="InterPro" id="IPR035892">
    <property type="entry name" value="C2_domain_sf"/>
</dbReference>
<reference evidence="4 5" key="1">
    <citation type="submission" date="2025-05" db="UniProtKB">
        <authorList>
            <consortium name="RefSeq"/>
        </authorList>
    </citation>
    <scope>IDENTIFICATION</scope>
    <source>
        <tissue evidence="4 5">Cell line</tissue>
    </source>
</reference>
<feature type="region of interest" description="Disordered" evidence="1">
    <location>
        <begin position="650"/>
        <end position="679"/>
    </location>
</feature>
<dbReference type="Pfam" id="PF00168">
    <property type="entry name" value="C2"/>
    <property type="match status" value="1"/>
</dbReference>
<dbReference type="PANTHER" id="PTHR37412">
    <property type="entry name" value="C2 DOMAIN-CONTAINING PROTEIN 5"/>
    <property type="match status" value="1"/>
</dbReference>
<dbReference type="GeneID" id="112917218"/>